<dbReference type="InterPro" id="IPR047731">
    <property type="entry name" value="Zinc_ribbon_put"/>
</dbReference>
<protein>
    <submittedName>
        <fullName evidence="4">DUF6371 domain-containing protein</fullName>
    </submittedName>
</protein>
<reference evidence="4" key="1">
    <citation type="submission" date="2023-05" db="EMBL/GenBank/DDBJ databases">
        <authorList>
            <person name="Zhang X."/>
        </authorList>
    </citation>
    <scope>NUCLEOTIDE SEQUENCE</scope>
    <source>
        <strain evidence="4">YF14B1</strain>
    </source>
</reference>
<evidence type="ECO:0000256" key="1">
    <source>
        <dbReference type="SAM" id="MobiDB-lite"/>
    </source>
</evidence>
<dbReference type="Pfam" id="PF19898">
    <property type="entry name" value="DUF6371"/>
    <property type="match status" value="1"/>
</dbReference>
<organism evidence="4 5">
    <name type="scientific">Xanthocytophaga flava</name>
    <dbReference type="NCBI Taxonomy" id="3048013"/>
    <lineage>
        <taxon>Bacteria</taxon>
        <taxon>Pseudomonadati</taxon>
        <taxon>Bacteroidota</taxon>
        <taxon>Cytophagia</taxon>
        <taxon>Cytophagales</taxon>
        <taxon>Rhodocytophagaceae</taxon>
        <taxon>Xanthocytophaga</taxon>
    </lineage>
</organism>
<dbReference type="InterPro" id="IPR045951">
    <property type="entry name" value="DUF6371"/>
</dbReference>
<dbReference type="RefSeq" id="WP_313978907.1">
    <property type="nucleotide sequence ID" value="NZ_JASJOS010000005.1"/>
</dbReference>
<evidence type="ECO:0000313" key="5">
    <source>
        <dbReference type="Proteomes" id="UP001241110"/>
    </source>
</evidence>
<dbReference type="EMBL" id="JASJOS010000005">
    <property type="protein sequence ID" value="MDJ1481314.1"/>
    <property type="molecule type" value="Genomic_DNA"/>
</dbReference>
<evidence type="ECO:0000259" key="3">
    <source>
        <dbReference type="Pfam" id="PF21957"/>
    </source>
</evidence>
<feature type="domain" description="DUF6371" evidence="2">
    <location>
        <begin position="117"/>
        <end position="267"/>
    </location>
</feature>
<sequence length="353" mass="40924">MKDYKYILEPYQTKANRYDCPVCGGKKTFAKYISTETGEYLSDTTGRCNRESNCGYHYTPKQYFQDNPQTGENENKCFSQASLASLPSLLPKSTVEPSYIDQQIVEASFHEKAYLTNAFVLFLFDRFGATQAEDLVKKYCIGTSRYWPGATVFWQLDTEWQARAGKVMLYDRATGKRVKQPFNHVHWVHSILKLEDFHLKQCFFGEHLLDIEPSDKPVAIVESEKTAVIASLYFYDFIWLACGGLSTLKSERLQPFQDRKVILFPDLNGYEKWKETTKDFSNVIVSDLLETIATDEEREKGLDLADYLLRFNYLEFWSYPKEWDIPFNSEQVNNEQVNNEQESSPTPLIQQAA</sequence>
<gene>
    <name evidence="4" type="ORF">QNI16_12525</name>
</gene>
<evidence type="ECO:0000259" key="2">
    <source>
        <dbReference type="Pfam" id="PF19898"/>
    </source>
</evidence>
<proteinExistence type="predicted"/>
<accession>A0AAE3QR41</accession>
<dbReference type="CDD" id="cd01029">
    <property type="entry name" value="TOPRIM_primases"/>
    <property type="match status" value="1"/>
</dbReference>
<feature type="region of interest" description="Disordered" evidence="1">
    <location>
        <begin position="334"/>
        <end position="353"/>
    </location>
</feature>
<feature type="domain" description="Zinc beta-ribbon finger putative" evidence="3">
    <location>
        <begin position="4"/>
        <end position="68"/>
    </location>
</feature>
<comment type="caution">
    <text evidence="4">The sequence shown here is derived from an EMBL/GenBank/DDBJ whole genome shotgun (WGS) entry which is preliminary data.</text>
</comment>
<name>A0AAE3QR41_9BACT</name>
<dbReference type="AlphaFoldDB" id="A0AAE3QR41"/>
<dbReference type="Proteomes" id="UP001241110">
    <property type="component" value="Unassembled WGS sequence"/>
</dbReference>
<dbReference type="Pfam" id="PF21957">
    <property type="entry name" value="Zn_ribbon_16"/>
    <property type="match status" value="1"/>
</dbReference>
<dbReference type="InterPro" id="IPR034154">
    <property type="entry name" value="TOPRIM_DnaG/twinkle"/>
</dbReference>
<dbReference type="NCBIfam" id="NF040506">
    <property type="entry name" value="PG0870_Nterm"/>
    <property type="match status" value="1"/>
</dbReference>
<evidence type="ECO:0000313" key="4">
    <source>
        <dbReference type="EMBL" id="MDJ1481314.1"/>
    </source>
</evidence>
<feature type="compositionally biased region" description="Low complexity" evidence="1">
    <location>
        <begin position="334"/>
        <end position="344"/>
    </location>
</feature>